<gene>
    <name evidence="2" type="ORF">RIB2604_02105190</name>
</gene>
<feature type="region of interest" description="Disordered" evidence="1">
    <location>
        <begin position="1"/>
        <end position="30"/>
    </location>
</feature>
<dbReference type="Proteomes" id="UP000075230">
    <property type="component" value="Unassembled WGS sequence"/>
</dbReference>
<proteinExistence type="predicted"/>
<protein>
    <submittedName>
        <fullName evidence="2">Amino acid transporter</fullName>
    </submittedName>
</protein>
<name>A0A146FLZ9_ASPKA</name>
<accession>A0A146FLZ9</accession>
<sequence>MTSEPRSKAPAGGPKNKEQRSISESTRTRFECEQVNVPSLTKASIEAGLGNGRLSLATTANTNDPRTPWGFWSFILPPTPDSGHDHH</sequence>
<comment type="caution">
    <text evidence="2">The sequence shown here is derived from an EMBL/GenBank/DDBJ whole genome shotgun (WGS) entry which is preliminary data.</text>
</comment>
<evidence type="ECO:0000313" key="3">
    <source>
        <dbReference type="Proteomes" id="UP000075230"/>
    </source>
</evidence>
<evidence type="ECO:0000313" key="2">
    <source>
        <dbReference type="EMBL" id="GAT26836.1"/>
    </source>
</evidence>
<reference evidence="3" key="2">
    <citation type="submission" date="2016-02" db="EMBL/GenBank/DDBJ databases">
        <title>Genome sequencing of Aspergillus luchuensis NBRC 4314.</title>
        <authorList>
            <person name="Yamada O."/>
        </authorList>
    </citation>
    <scope>NUCLEOTIDE SEQUENCE [LARGE SCALE GENOMIC DNA]</scope>
    <source>
        <strain evidence="3">RIB 2604</strain>
    </source>
</reference>
<evidence type="ECO:0000256" key="1">
    <source>
        <dbReference type="SAM" id="MobiDB-lite"/>
    </source>
</evidence>
<dbReference type="EMBL" id="BCWF01000021">
    <property type="protein sequence ID" value="GAT26836.1"/>
    <property type="molecule type" value="Genomic_DNA"/>
</dbReference>
<reference evidence="2 3" key="1">
    <citation type="journal article" date="2016" name="DNA Res.">
        <title>Genome sequence of Aspergillus luchuensis NBRC 4314.</title>
        <authorList>
            <person name="Yamada O."/>
            <person name="Machida M."/>
            <person name="Hosoyama A."/>
            <person name="Goto M."/>
            <person name="Takahashi T."/>
            <person name="Futagami T."/>
            <person name="Yamagata Y."/>
            <person name="Takeuchi M."/>
            <person name="Kobayashi T."/>
            <person name="Koike H."/>
            <person name="Abe K."/>
            <person name="Asai K."/>
            <person name="Arita M."/>
            <person name="Fujita N."/>
            <person name="Fukuda K."/>
            <person name="Higa K."/>
            <person name="Horikawa H."/>
            <person name="Ishikawa T."/>
            <person name="Jinno K."/>
            <person name="Kato Y."/>
            <person name="Kirimura K."/>
            <person name="Mizutani O."/>
            <person name="Nakasone K."/>
            <person name="Sano M."/>
            <person name="Shiraishi Y."/>
            <person name="Tsukahara M."/>
            <person name="Gomi K."/>
        </authorList>
    </citation>
    <scope>NUCLEOTIDE SEQUENCE [LARGE SCALE GENOMIC DNA]</scope>
    <source>
        <strain evidence="2 3">RIB 2604</strain>
    </source>
</reference>
<organism evidence="2 3">
    <name type="scientific">Aspergillus kawachii</name>
    <name type="common">White koji mold</name>
    <name type="synonym">Aspergillus awamori var. kawachi</name>
    <dbReference type="NCBI Taxonomy" id="1069201"/>
    <lineage>
        <taxon>Eukaryota</taxon>
        <taxon>Fungi</taxon>
        <taxon>Dikarya</taxon>
        <taxon>Ascomycota</taxon>
        <taxon>Pezizomycotina</taxon>
        <taxon>Eurotiomycetes</taxon>
        <taxon>Eurotiomycetidae</taxon>
        <taxon>Eurotiales</taxon>
        <taxon>Aspergillaceae</taxon>
        <taxon>Aspergillus</taxon>
        <taxon>Aspergillus subgen. Circumdati</taxon>
    </lineage>
</organism>
<dbReference type="AlphaFoldDB" id="A0A146FLZ9"/>
<feature type="compositionally biased region" description="Basic and acidic residues" evidence="1">
    <location>
        <begin position="15"/>
        <end position="30"/>
    </location>
</feature>